<organism evidence="1 2">
    <name type="scientific">Candidatus Nomurabacteria bacterium RIFCSPLOWO2_02_FULL_40_67</name>
    <dbReference type="NCBI Taxonomy" id="1801787"/>
    <lineage>
        <taxon>Bacteria</taxon>
        <taxon>Candidatus Nomuraibacteriota</taxon>
    </lineage>
</organism>
<evidence type="ECO:0008006" key="3">
    <source>
        <dbReference type="Google" id="ProtNLM"/>
    </source>
</evidence>
<name>A0A1F6Y3Y9_9BACT</name>
<gene>
    <name evidence="1" type="ORF">A3I23_02000</name>
</gene>
<dbReference type="Proteomes" id="UP000177693">
    <property type="component" value="Unassembled WGS sequence"/>
</dbReference>
<protein>
    <recommendedName>
        <fullName evidence="3">Zinc-binding domain-containing protein</fullName>
    </recommendedName>
</protein>
<sequence>MNQETKQCKKCNQDFILDSDDLGFYEKMKVPPPKVCPDCRFKMRAMFRNEIVLYNRICEMCEKSTISMYGSKSPYTIYCKDCWLSEKWDPFSYGKDYDPQKPFFEQMKELMSRVPKAGIFASEDVGPNINSEYTNFAGGNKNCYFIFNSGPNNEECAYSRGLILCREVLDSYFSNKTEKIYEAINVNLSSGIVWAQNSDNCIDSAFLLNCSNCHNCFGCVNLRHKSYHFFNQPLLRDEYQKRISEIIGSYKNMEKFRVQFEEFSMRFPRKENNNLKNENVSGDYIFESKNCHNSYEISFCEDSKFLFSNKRTKNCYDLIGHGRRSELLLECVAVGTSSDVIGSWWSTGSHDVYYSFALRSCEYCFGCDSVRNGKYVILNKRYNKEEYERIRLQIIAELKEKNLYGLYFPSELAPFAYNETIAQDNFPLSKEEAITQGFRWEDDIQKTEGKETMEPEKIPDHIKDVLDSITSEILRCVDCNRNYKIIAQELLFYRKMNLPIPRKCFYCRHQDRITRRGPYKFWNRNCAKCEKEITTNYSPNRPEIVYCEKCYQQEVY</sequence>
<dbReference type="AlphaFoldDB" id="A0A1F6Y3Y9"/>
<reference evidence="1 2" key="1">
    <citation type="journal article" date="2016" name="Nat. Commun.">
        <title>Thousands of microbial genomes shed light on interconnected biogeochemical processes in an aquifer system.</title>
        <authorList>
            <person name="Anantharaman K."/>
            <person name="Brown C.T."/>
            <person name="Hug L.A."/>
            <person name="Sharon I."/>
            <person name="Castelle C.J."/>
            <person name="Probst A.J."/>
            <person name="Thomas B.C."/>
            <person name="Singh A."/>
            <person name="Wilkins M.J."/>
            <person name="Karaoz U."/>
            <person name="Brodie E.L."/>
            <person name="Williams K.H."/>
            <person name="Hubbard S.S."/>
            <person name="Banfield J.F."/>
        </authorList>
    </citation>
    <scope>NUCLEOTIDE SEQUENCE [LARGE SCALE GENOMIC DNA]</scope>
</reference>
<evidence type="ECO:0000313" key="2">
    <source>
        <dbReference type="Proteomes" id="UP000177693"/>
    </source>
</evidence>
<evidence type="ECO:0000313" key="1">
    <source>
        <dbReference type="EMBL" id="OGJ01056.1"/>
    </source>
</evidence>
<dbReference type="EMBL" id="MFVL01000024">
    <property type="protein sequence ID" value="OGJ01056.1"/>
    <property type="molecule type" value="Genomic_DNA"/>
</dbReference>
<accession>A0A1F6Y3Y9</accession>
<comment type="caution">
    <text evidence="1">The sequence shown here is derived from an EMBL/GenBank/DDBJ whole genome shotgun (WGS) entry which is preliminary data.</text>
</comment>
<proteinExistence type="predicted"/>